<dbReference type="Proteomes" id="UP000005408">
    <property type="component" value="Unassembled WGS sequence"/>
</dbReference>
<evidence type="ECO:0000313" key="3">
    <source>
        <dbReference type="Proteomes" id="UP000005408"/>
    </source>
</evidence>
<keyword evidence="1" id="KW-1133">Transmembrane helix</keyword>
<evidence type="ECO:0000256" key="1">
    <source>
        <dbReference type="SAM" id="Phobius"/>
    </source>
</evidence>
<sequence length="574" mass="65974">CLFGWSGFLKRIPSIYVCAVQREAMFKVREKRCSFNKTVYEEDRDSFNCRSSINVYHCIQNERNRSGEICIQPVWVQPNYCPEYNTGANTLDTVPCNVSTTGSCPRALFLSNEVYKYPVCLNKTFTGGKEVSKESTSSTPGIYIGIAVSLFILTAFISICIIVFCFRRKRQYRRVDVEIPLLDENEPFYKTSAYYEGVTFLGNGGKILCLEGLWGSGKRSTAKQVYMAVTNSTPIIISDLLAFDARKHYKPIIVSQALLTGKSHEEMEHFKEKILIFFKNTPSSKKVFIILILKENEDREAVFEFVKSFVTQEKDIKFLDLSNSLTRGDRTQILSSQFERFCPNKDFSKIENLALKGNDNSLGYPEICALFCRCNHFQTVGPSVFCNQPLRYLKSYLENMHQSDDNKKFLMFVYMSLDHMVINVNNQNDMLSGILESCNCTCDPTSKETKVETEQNELSGIDSTGERGNIEQGSFSRNLPKLKKHYKSKEYITSLIPEGFVIADRLQHDVIKRMTLIVYGTYHFDKLLELFKPEELKAWVKEKGMIPDVGLDDIKPVLEIDREQWRQFQAKLSY</sequence>
<evidence type="ECO:0000313" key="2">
    <source>
        <dbReference type="EnsemblMetazoa" id="G3978.3:cds"/>
    </source>
</evidence>
<name>A0A8W8MZ99_MAGGI</name>
<feature type="transmembrane region" description="Helical" evidence="1">
    <location>
        <begin position="142"/>
        <end position="166"/>
    </location>
</feature>
<reference evidence="2" key="1">
    <citation type="submission" date="2022-08" db="UniProtKB">
        <authorList>
            <consortium name="EnsemblMetazoa"/>
        </authorList>
    </citation>
    <scope>IDENTIFICATION</scope>
    <source>
        <strain evidence="2">05x7-T-G4-1.051#20</strain>
    </source>
</reference>
<keyword evidence="3" id="KW-1185">Reference proteome</keyword>
<dbReference type="EnsemblMetazoa" id="G3978.3">
    <property type="protein sequence ID" value="G3978.3:cds"/>
    <property type="gene ID" value="G3978"/>
</dbReference>
<protein>
    <submittedName>
        <fullName evidence="2">Uncharacterized protein</fullName>
    </submittedName>
</protein>
<organism evidence="2 3">
    <name type="scientific">Magallana gigas</name>
    <name type="common">Pacific oyster</name>
    <name type="synonym">Crassostrea gigas</name>
    <dbReference type="NCBI Taxonomy" id="29159"/>
    <lineage>
        <taxon>Eukaryota</taxon>
        <taxon>Metazoa</taxon>
        <taxon>Spiralia</taxon>
        <taxon>Lophotrochozoa</taxon>
        <taxon>Mollusca</taxon>
        <taxon>Bivalvia</taxon>
        <taxon>Autobranchia</taxon>
        <taxon>Pteriomorphia</taxon>
        <taxon>Ostreida</taxon>
        <taxon>Ostreoidea</taxon>
        <taxon>Ostreidae</taxon>
        <taxon>Magallana</taxon>
    </lineage>
</organism>
<keyword evidence="1" id="KW-0812">Transmembrane</keyword>
<keyword evidence="1" id="KW-0472">Membrane</keyword>
<proteinExistence type="predicted"/>
<accession>A0A8W8MZ99</accession>
<dbReference type="AlphaFoldDB" id="A0A8W8MZ99"/>